<name>A0A8J5LYX9_9STRA</name>
<comment type="caution">
    <text evidence="1">The sequence shown here is derived from an EMBL/GenBank/DDBJ whole genome shotgun (WGS) entry which is preliminary data.</text>
</comment>
<protein>
    <submittedName>
        <fullName evidence="1">Uncharacterized protein</fullName>
    </submittedName>
</protein>
<dbReference type="EMBL" id="JAENGY010002132">
    <property type="protein sequence ID" value="KAG6945343.1"/>
    <property type="molecule type" value="Genomic_DNA"/>
</dbReference>
<reference evidence="1" key="1">
    <citation type="submission" date="2021-01" db="EMBL/GenBank/DDBJ databases">
        <title>Phytophthora aleatoria, a newly-described species from Pinus radiata is distinct from Phytophthora cactorum isolates based on comparative genomics.</title>
        <authorList>
            <person name="Mcdougal R."/>
            <person name="Panda P."/>
            <person name="Williams N."/>
            <person name="Studholme D.J."/>
        </authorList>
    </citation>
    <scope>NUCLEOTIDE SEQUENCE</scope>
    <source>
        <strain evidence="1">NZFS 4037</strain>
    </source>
</reference>
<gene>
    <name evidence="1" type="ORF">JG688_00016597</name>
</gene>
<evidence type="ECO:0000313" key="2">
    <source>
        <dbReference type="Proteomes" id="UP000709295"/>
    </source>
</evidence>
<dbReference type="AlphaFoldDB" id="A0A8J5LYX9"/>
<proteinExistence type="predicted"/>
<organism evidence="1 2">
    <name type="scientific">Phytophthora aleatoria</name>
    <dbReference type="NCBI Taxonomy" id="2496075"/>
    <lineage>
        <taxon>Eukaryota</taxon>
        <taxon>Sar</taxon>
        <taxon>Stramenopiles</taxon>
        <taxon>Oomycota</taxon>
        <taxon>Peronosporomycetes</taxon>
        <taxon>Peronosporales</taxon>
        <taxon>Peronosporaceae</taxon>
        <taxon>Phytophthora</taxon>
    </lineage>
</organism>
<evidence type="ECO:0000313" key="1">
    <source>
        <dbReference type="EMBL" id="KAG6945343.1"/>
    </source>
</evidence>
<accession>A0A8J5LYX9</accession>
<sequence>MERNSELLSIKSHRVIGSLVFVEKRSEVAAFHELQHDTKIRERIPRNANECDDVGVVQRSSQLCFREEFVDIFEVSSRSRQ</sequence>
<keyword evidence="2" id="KW-1185">Reference proteome</keyword>
<dbReference type="Proteomes" id="UP000709295">
    <property type="component" value="Unassembled WGS sequence"/>
</dbReference>